<dbReference type="InterPro" id="IPR036673">
    <property type="entry name" value="Cyanovirin-N_sf"/>
</dbReference>
<sequence length="130" mass="14567">MKFSLATVTLGLAALPELVSAGFSQSCTWSWMAPKYVVATCTKINGQPWTTRQDMNLCLGNDYGYLFSQNNGQAFLTCSGTTKYNSNSIQSWCQPCDEDCYPTYYNLDNIMENLDGWLWCHGHRSAPYSG</sequence>
<evidence type="ECO:0000256" key="1">
    <source>
        <dbReference type="SAM" id="SignalP"/>
    </source>
</evidence>
<feature type="signal peptide" evidence="1">
    <location>
        <begin position="1"/>
        <end position="21"/>
    </location>
</feature>
<evidence type="ECO:0000259" key="2">
    <source>
        <dbReference type="Pfam" id="PF08881"/>
    </source>
</evidence>
<dbReference type="InterPro" id="IPR011058">
    <property type="entry name" value="Cyanovirin-N"/>
</dbReference>
<evidence type="ECO:0000313" key="3">
    <source>
        <dbReference type="EMBL" id="KAK4225664.1"/>
    </source>
</evidence>
<dbReference type="Pfam" id="PF08881">
    <property type="entry name" value="CVNH"/>
    <property type="match status" value="1"/>
</dbReference>
<protein>
    <recommendedName>
        <fullName evidence="2">Cyanovirin-N domain-containing protein</fullName>
    </recommendedName>
</protein>
<keyword evidence="1" id="KW-0732">Signal</keyword>
<comment type="caution">
    <text evidence="3">The sequence shown here is derived from an EMBL/GenBank/DDBJ whole genome shotgun (WGS) entry which is preliminary data.</text>
</comment>
<reference evidence="3" key="1">
    <citation type="journal article" date="2023" name="Mol. Phylogenet. Evol.">
        <title>Genome-scale phylogeny and comparative genomics of the fungal order Sordariales.</title>
        <authorList>
            <person name="Hensen N."/>
            <person name="Bonometti L."/>
            <person name="Westerberg I."/>
            <person name="Brannstrom I.O."/>
            <person name="Guillou S."/>
            <person name="Cros-Aarteil S."/>
            <person name="Calhoun S."/>
            <person name="Haridas S."/>
            <person name="Kuo A."/>
            <person name="Mondo S."/>
            <person name="Pangilinan J."/>
            <person name="Riley R."/>
            <person name="LaButti K."/>
            <person name="Andreopoulos B."/>
            <person name="Lipzen A."/>
            <person name="Chen C."/>
            <person name="Yan M."/>
            <person name="Daum C."/>
            <person name="Ng V."/>
            <person name="Clum A."/>
            <person name="Steindorff A."/>
            <person name="Ohm R.A."/>
            <person name="Martin F."/>
            <person name="Silar P."/>
            <person name="Natvig D.O."/>
            <person name="Lalanne C."/>
            <person name="Gautier V."/>
            <person name="Ament-Velasquez S.L."/>
            <person name="Kruys A."/>
            <person name="Hutchinson M.I."/>
            <person name="Powell A.J."/>
            <person name="Barry K."/>
            <person name="Miller A.N."/>
            <person name="Grigoriev I.V."/>
            <person name="Debuchy R."/>
            <person name="Gladieux P."/>
            <person name="Hiltunen Thoren M."/>
            <person name="Johannesson H."/>
        </authorList>
    </citation>
    <scope>NUCLEOTIDE SEQUENCE</scope>
    <source>
        <strain evidence="3">CBS 990.96</strain>
    </source>
</reference>
<gene>
    <name evidence="3" type="ORF">QBC38DRAFT_537684</name>
</gene>
<dbReference type="Gene3D" id="2.30.60.10">
    <property type="entry name" value="Cyanovirin-N"/>
    <property type="match status" value="1"/>
</dbReference>
<dbReference type="Proteomes" id="UP001301958">
    <property type="component" value="Unassembled WGS sequence"/>
</dbReference>
<evidence type="ECO:0000313" key="4">
    <source>
        <dbReference type="Proteomes" id="UP001301958"/>
    </source>
</evidence>
<proteinExistence type="predicted"/>
<reference evidence="3" key="2">
    <citation type="submission" date="2023-05" db="EMBL/GenBank/DDBJ databases">
        <authorList>
            <consortium name="Lawrence Berkeley National Laboratory"/>
            <person name="Steindorff A."/>
            <person name="Hensen N."/>
            <person name="Bonometti L."/>
            <person name="Westerberg I."/>
            <person name="Brannstrom I.O."/>
            <person name="Guillou S."/>
            <person name="Cros-Aarteil S."/>
            <person name="Calhoun S."/>
            <person name="Haridas S."/>
            <person name="Kuo A."/>
            <person name="Mondo S."/>
            <person name="Pangilinan J."/>
            <person name="Riley R."/>
            <person name="Labutti K."/>
            <person name="Andreopoulos B."/>
            <person name="Lipzen A."/>
            <person name="Chen C."/>
            <person name="Yanf M."/>
            <person name="Daum C."/>
            <person name="Ng V."/>
            <person name="Clum A."/>
            <person name="Ohm R."/>
            <person name="Martin F."/>
            <person name="Silar P."/>
            <person name="Natvig D."/>
            <person name="Lalanne C."/>
            <person name="Gautier V."/>
            <person name="Ament-Velasquez S.L."/>
            <person name="Kruys A."/>
            <person name="Hutchinson M.I."/>
            <person name="Powell A.J."/>
            <person name="Barry K."/>
            <person name="Miller A.N."/>
            <person name="Grigoriev I.V."/>
            <person name="Debuchy R."/>
            <person name="Gladieux P."/>
            <person name="Thoren M.H."/>
            <person name="Johannesson H."/>
        </authorList>
    </citation>
    <scope>NUCLEOTIDE SEQUENCE</scope>
    <source>
        <strain evidence="3">CBS 990.96</strain>
    </source>
</reference>
<feature type="chain" id="PRO_5042972789" description="Cyanovirin-N domain-containing protein" evidence="1">
    <location>
        <begin position="22"/>
        <end position="130"/>
    </location>
</feature>
<accession>A0AAN7H1C8</accession>
<dbReference type="AlphaFoldDB" id="A0AAN7H1C8"/>
<keyword evidence="4" id="KW-1185">Reference proteome</keyword>
<name>A0AAN7H1C8_9PEZI</name>
<feature type="domain" description="Cyanovirin-N" evidence="2">
    <location>
        <begin position="23"/>
        <end position="118"/>
    </location>
</feature>
<organism evidence="3 4">
    <name type="scientific">Podospora fimiseda</name>
    <dbReference type="NCBI Taxonomy" id="252190"/>
    <lineage>
        <taxon>Eukaryota</taxon>
        <taxon>Fungi</taxon>
        <taxon>Dikarya</taxon>
        <taxon>Ascomycota</taxon>
        <taxon>Pezizomycotina</taxon>
        <taxon>Sordariomycetes</taxon>
        <taxon>Sordariomycetidae</taxon>
        <taxon>Sordariales</taxon>
        <taxon>Podosporaceae</taxon>
        <taxon>Podospora</taxon>
    </lineage>
</organism>
<dbReference type="EMBL" id="MU865362">
    <property type="protein sequence ID" value="KAK4225664.1"/>
    <property type="molecule type" value="Genomic_DNA"/>
</dbReference>
<dbReference type="SUPFAM" id="SSF51322">
    <property type="entry name" value="Cyanovirin-N"/>
    <property type="match status" value="1"/>
</dbReference>